<dbReference type="GeneID" id="29000504"/>
<feature type="compositionally biased region" description="Low complexity" evidence="2">
    <location>
        <begin position="190"/>
        <end position="199"/>
    </location>
</feature>
<proteinExistence type="predicted"/>
<dbReference type="RefSeq" id="XP_018285570.1">
    <property type="nucleotide sequence ID" value="XM_018439598.1"/>
</dbReference>
<feature type="compositionally biased region" description="Polar residues" evidence="2">
    <location>
        <begin position="107"/>
        <end position="117"/>
    </location>
</feature>
<evidence type="ECO:0000313" key="3">
    <source>
        <dbReference type="EMBL" id="OAD67530.1"/>
    </source>
</evidence>
<feature type="compositionally biased region" description="Low complexity" evidence="2">
    <location>
        <begin position="305"/>
        <end position="317"/>
    </location>
</feature>
<evidence type="ECO:0000256" key="2">
    <source>
        <dbReference type="SAM" id="MobiDB-lite"/>
    </source>
</evidence>
<dbReference type="InParanoid" id="A0A167K9E3"/>
<evidence type="ECO:0000313" key="4">
    <source>
        <dbReference type="Proteomes" id="UP000077315"/>
    </source>
</evidence>
<evidence type="ECO:0000256" key="1">
    <source>
        <dbReference type="SAM" id="Coils"/>
    </source>
</evidence>
<feature type="compositionally biased region" description="Low complexity" evidence="2">
    <location>
        <begin position="415"/>
        <end position="429"/>
    </location>
</feature>
<feature type="region of interest" description="Disordered" evidence="2">
    <location>
        <begin position="25"/>
        <end position="210"/>
    </location>
</feature>
<dbReference type="AlphaFoldDB" id="A0A167K9E3"/>
<gene>
    <name evidence="3" type="ORF">PHYBLDRAFT_189015</name>
</gene>
<feature type="compositionally biased region" description="Polar residues" evidence="2">
    <location>
        <begin position="39"/>
        <end position="48"/>
    </location>
</feature>
<feature type="region of interest" description="Disordered" evidence="2">
    <location>
        <begin position="305"/>
        <end position="332"/>
    </location>
</feature>
<dbReference type="OrthoDB" id="2281978at2759"/>
<sequence length="502" mass="55488">MSVNNVTVDLARLSFDTPESAYLLSTPLLSGSPAGDHSSAASRSTADVSPSIRVIREQTPRGRNRNRQIVPSDDEEDDEEEEGNEQGSSDDERGRRGNALSPLPSRNKPTSGVSTPSKPGRKTQPLPSDDEDSEDEDDSESEKRGPRSGQAQQQQQQAIYRLNGTGSSPTVYGERGSAARPPLHQRHSDSSSNSNQSIGNNGGGGGYMMGQDDYNNNLNLNNNNLSLNNNLNLNNSNNSLNLNGNGNNYQQDVQYYGNGEEFIDDEDNEVLGQHMRHPQAFGAPEGSHLQQLQQMQQYHQAQLAQFQYHHQQQQPQPSKSASHLRPHSQNNYQQQRVSMSGMDLLKQLEQEKADLKRQKPKLNTSDVKIEGLLGRLPEPGSHNISFQQIQQQQNGMRKSRSGQRPVSSYGYLDMPQQHQPSSRSPSPSSGRNQMMYSPQPGYVAAGNAYQYGYLPPTGVPYDYLSTSPNGAAYPRAPTPTGGQQPIYQQYAAPYQQQPQCNY</sequence>
<protein>
    <submittedName>
        <fullName evidence="3">Uncharacterized protein</fullName>
    </submittedName>
</protein>
<feature type="compositionally biased region" description="Acidic residues" evidence="2">
    <location>
        <begin position="128"/>
        <end position="140"/>
    </location>
</feature>
<organism evidence="3 4">
    <name type="scientific">Phycomyces blakesleeanus (strain ATCC 8743b / DSM 1359 / FGSC 10004 / NBRC 33097 / NRRL 1555)</name>
    <dbReference type="NCBI Taxonomy" id="763407"/>
    <lineage>
        <taxon>Eukaryota</taxon>
        <taxon>Fungi</taxon>
        <taxon>Fungi incertae sedis</taxon>
        <taxon>Mucoromycota</taxon>
        <taxon>Mucoromycotina</taxon>
        <taxon>Mucoromycetes</taxon>
        <taxon>Mucorales</taxon>
        <taxon>Phycomycetaceae</taxon>
        <taxon>Phycomyces</taxon>
    </lineage>
</organism>
<dbReference type="STRING" id="763407.A0A167K9E3"/>
<keyword evidence="4" id="KW-1185">Reference proteome</keyword>
<name>A0A167K9E3_PHYB8</name>
<dbReference type="VEuPathDB" id="FungiDB:PHYBLDRAFT_189015"/>
<feature type="region of interest" description="Disordered" evidence="2">
    <location>
        <begin position="465"/>
        <end position="485"/>
    </location>
</feature>
<dbReference type="Proteomes" id="UP000077315">
    <property type="component" value="Unassembled WGS sequence"/>
</dbReference>
<feature type="coiled-coil region" evidence="1">
    <location>
        <begin position="338"/>
        <end position="365"/>
    </location>
</feature>
<feature type="region of interest" description="Disordered" evidence="2">
    <location>
        <begin position="387"/>
        <end position="438"/>
    </location>
</feature>
<dbReference type="EMBL" id="KV440999">
    <property type="protein sequence ID" value="OAD67530.1"/>
    <property type="molecule type" value="Genomic_DNA"/>
</dbReference>
<keyword evidence="1" id="KW-0175">Coiled coil</keyword>
<accession>A0A167K9E3</accession>
<feature type="compositionally biased region" description="Acidic residues" evidence="2">
    <location>
        <begin position="72"/>
        <end position="84"/>
    </location>
</feature>
<reference evidence="4" key="1">
    <citation type="submission" date="2015-06" db="EMBL/GenBank/DDBJ databases">
        <title>Expansion of signal transduction pathways in fungi by whole-genome duplication.</title>
        <authorList>
            <consortium name="DOE Joint Genome Institute"/>
            <person name="Corrochano L.M."/>
            <person name="Kuo A."/>
            <person name="Marcet-Houben M."/>
            <person name="Polaino S."/>
            <person name="Salamov A."/>
            <person name="Villalobos J.M."/>
            <person name="Alvarez M.I."/>
            <person name="Avalos J."/>
            <person name="Benito E.P."/>
            <person name="Benoit I."/>
            <person name="Burger G."/>
            <person name="Camino L.P."/>
            <person name="Canovas D."/>
            <person name="Cerda-Olmedo E."/>
            <person name="Cheng J.-F."/>
            <person name="Dominguez A."/>
            <person name="Elias M."/>
            <person name="Eslava A.P."/>
            <person name="Glaser F."/>
            <person name="Grimwood J."/>
            <person name="Gutierrez G."/>
            <person name="Heitman J."/>
            <person name="Henrissat B."/>
            <person name="Iturriaga E.A."/>
            <person name="Lang B.F."/>
            <person name="Lavin J.L."/>
            <person name="Lee S."/>
            <person name="Li W."/>
            <person name="Lindquist E."/>
            <person name="Lopez-Garcia S."/>
            <person name="Luque E.M."/>
            <person name="Marcos A.T."/>
            <person name="Martin J."/>
            <person name="McCluskey K."/>
            <person name="Medina H.R."/>
            <person name="Miralles-Duran A."/>
            <person name="Miyazaki A."/>
            <person name="Munoz-Torres E."/>
            <person name="Oguiza J.A."/>
            <person name="Ohm R."/>
            <person name="Olmedo M."/>
            <person name="Orejas M."/>
            <person name="Ortiz-Castellanos L."/>
            <person name="Pisabarro A.G."/>
            <person name="Rodriguez-Romero J."/>
            <person name="Ruiz-Herrera J."/>
            <person name="Ruiz-Vazquez R."/>
            <person name="Sanz C."/>
            <person name="Schackwitz W."/>
            <person name="Schmutz J."/>
            <person name="Shahriari M."/>
            <person name="Shelest E."/>
            <person name="Silva-Franco F."/>
            <person name="Soanes D."/>
            <person name="Syed K."/>
            <person name="Tagua V.G."/>
            <person name="Talbot N.J."/>
            <person name="Thon M."/>
            <person name="De vries R.P."/>
            <person name="Wiebenga A."/>
            <person name="Yadav J.S."/>
            <person name="Braun E.L."/>
            <person name="Baker S."/>
            <person name="Garre V."/>
            <person name="Horwitz B."/>
            <person name="Torres-Martinez S."/>
            <person name="Idnurm A."/>
            <person name="Herrera-Estrella A."/>
            <person name="Gabaldon T."/>
            <person name="Grigoriev I.V."/>
        </authorList>
    </citation>
    <scope>NUCLEOTIDE SEQUENCE [LARGE SCALE GENOMIC DNA]</scope>
    <source>
        <strain evidence="4">NRRL 1555(-)</strain>
    </source>
</reference>